<gene>
    <name evidence="1" type="ORF">QAD02_017902</name>
</gene>
<reference evidence="1" key="1">
    <citation type="submission" date="2023-04" db="EMBL/GenBank/DDBJ databases">
        <title>A chromosome-level genome assembly of the parasitoid wasp Eretmocerus hayati.</title>
        <authorList>
            <person name="Zhong Y."/>
            <person name="Liu S."/>
            <person name="Liu Y."/>
        </authorList>
    </citation>
    <scope>NUCLEOTIDE SEQUENCE</scope>
    <source>
        <strain evidence="1">ZJU_SS_LIU_2023</strain>
    </source>
</reference>
<accession>A0ACC2PJZ5</accession>
<name>A0ACC2PJZ5_9HYME</name>
<evidence type="ECO:0000313" key="2">
    <source>
        <dbReference type="Proteomes" id="UP001239111"/>
    </source>
</evidence>
<protein>
    <submittedName>
        <fullName evidence="1">Uncharacterized protein</fullName>
    </submittedName>
</protein>
<proteinExistence type="predicted"/>
<comment type="caution">
    <text evidence="1">The sequence shown here is derived from an EMBL/GenBank/DDBJ whole genome shotgun (WGS) entry which is preliminary data.</text>
</comment>
<dbReference type="Proteomes" id="UP001239111">
    <property type="component" value="Chromosome 1"/>
</dbReference>
<dbReference type="EMBL" id="CM056741">
    <property type="protein sequence ID" value="KAJ8682110.1"/>
    <property type="molecule type" value="Genomic_DNA"/>
</dbReference>
<organism evidence="1 2">
    <name type="scientific">Eretmocerus hayati</name>
    <dbReference type="NCBI Taxonomy" id="131215"/>
    <lineage>
        <taxon>Eukaryota</taxon>
        <taxon>Metazoa</taxon>
        <taxon>Ecdysozoa</taxon>
        <taxon>Arthropoda</taxon>
        <taxon>Hexapoda</taxon>
        <taxon>Insecta</taxon>
        <taxon>Pterygota</taxon>
        <taxon>Neoptera</taxon>
        <taxon>Endopterygota</taxon>
        <taxon>Hymenoptera</taxon>
        <taxon>Apocrita</taxon>
        <taxon>Proctotrupomorpha</taxon>
        <taxon>Chalcidoidea</taxon>
        <taxon>Aphelinidae</taxon>
        <taxon>Aphelininae</taxon>
        <taxon>Eretmocerus</taxon>
    </lineage>
</organism>
<evidence type="ECO:0000313" key="1">
    <source>
        <dbReference type="EMBL" id="KAJ8682110.1"/>
    </source>
</evidence>
<sequence>MSKITASPKRGAFHRKLPNNVDAARTKVQQRSTVFKLWFLKSENMKNSLSEFGDETITESTADKLMRKFDRIHVKARDVISRSSKQEATNKLLLVENGVLRTTNDQIM</sequence>
<keyword evidence="2" id="KW-1185">Reference proteome</keyword>